<proteinExistence type="predicted"/>
<dbReference type="STRING" id="436010.A0A165X4G8"/>
<feature type="compositionally biased region" description="Basic and acidic residues" evidence="1">
    <location>
        <begin position="279"/>
        <end position="291"/>
    </location>
</feature>
<keyword evidence="3" id="KW-1185">Reference proteome</keyword>
<feature type="compositionally biased region" description="Acidic residues" evidence="1">
    <location>
        <begin position="351"/>
        <end position="370"/>
    </location>
</feature>
<evidence type="ECO:0000256" key="1">
    <source>
        <dbReference type="SAM" id="MobiDB-lite"/>
    </source>
</evidence>
<feature type="compositionally biased region" description="Basic residues" evidence="1">
    <location>
        <begin position="204"/>
        <end position="214"/>
    </location>
</feature>
<organism evidence="2 3">
    <name type="scientific">Athelia psychrophila</name>
    <dbReference type="NCBI Taxonomy" id="1759441"/>
    <lineage>
        <taxon>Eukaryota</taxon>
        <taxon>Fungi</taxon>
        <taxon>Dikarya</taxon>
        <taxon>Basidiomycota</taxon>
        <taxon>Agaricomycotina</taxon>
        <taxon>Agaricomycetes</taxon>
        <taxon>Agaricomycetidae</taxon>
        <taxon>Atheliales</taxon>
        <taxon>Atheliaceae</taxon>
        <taxon>Athelia</taxon>
    </lineage>
</organism>
<evidence type="ECO:0000313" key="3">
    <source>
        <dbReference type="Proteomes" id="UP000076532"/>
    </source>
</evidence>
<protein>
    <submittedName>
        <fullName evidence="2">Uncharacterized protein</fullName>
    </submittedName>
</protein>
<dbReference type="EMBL" id="KV417728">
    <property type="protein sequence ID" value="KZP08191.1"/>
    <property type="molecule type" value="Genomic_DNA"/>
</dbReference>
<feature type="region of interest" description="Disordered" evidence="1">
    <location>
        <begin position="586"/>
        <end position="677"/>
    </location>
</feature>
<feature type="region of interest" description="Disordered" evidence="1">
    <location>
        <begin position="279"/>
        <end position="305"/>
    </location>
</feature>
<dbReference type="AlphaFoldDB" id="A0A165X4G8"/>
<gene>
    <name evidence="2" type="ORF">FIBSPDRAFT_901440</name>
</gene>
<feature type="region of interest" description="Disordered" evidence="1">
    <location>
        <begin position="1035"/>
        <end position="1079"/>
    </location>
</feature>
<reference evidence="2 3" key="1">
    <citation type="journal article" date="2016" name="Mol. Biol. Evol.">
        <title>Comparative Genomics of Early-Diverging Mushroom-Forming Fungi Provides Insights into the Origins of Lignocellulose Decay Capabilities.</title>
        <authorList>
            <person name="Nagy L.G."/>
            <person name="Riley R."/>
            <person name="Tritt A."/>
            <person name="Adam C."/>
            <person name="Daum C."/>
            <person name="Floudas D."/>
            <person name="Sun H."/>
            <person name="Yadav J.S."/>
            <person name="Pangilinan J."/>
            <person name="Larsson K.H."/>
            <person name="Matsuura K."/>
            <person name="Barry K."/>
            <person name="Labutti K."/>
            <person name="Kuo R."/>
            <person name="Ohm R.A."/>
            <person name="Bhattacharya S.S."/>
            <person name="Shirouzu T."/>
            <person name="Yoshinaga Y."/>
            <person name="Martin F.M."/>
            <person name="Grigoriev I.V."/>
            <person name="Hibbett D.S."/>
        </authorList>
    </citation>
    <scope>NUCLEOTIDE SEQUENCE [LARGE SCALE GENOMIC DNA]</scope>
    <source>
        <strain evidence="2 3">CBS 109695</strain>
    </source>
</reference>
<name>A0A165X4G8_9AGAM</name>
<feature type="compositionally biased region" description="Polar residues" evidence="1">
    <location>
        <begin position="181"/>
        <end position="196"/>
    </location>
</feature>
<dbReference type="OrthoDB" id="2683861at2759"/>
<evidence type="ECO:0000313" key="2">
    <source>
        <dbReference type="EMBL" id="KZP08191.1"/>
    </source>
</evidence>
<feature type="region of interest" description="Disordered" evidence="1">
    <location>
        <begin position="181"/>
        <end position="224"/>
    </location>
</feature>
<feature type="region of interest" description="Disordered" evidence="1">
    <location>
        <begin position="777"/>
        <end position="849"/>
    </location>
</feature>
<feature type="region of interest" description="Disordered" evidence="1">
    <location>
        <begin position="333"/>
        <end position="376"/>
    </location>
</feature>
<sequence>MRKDFPVIEDPNIPAHCDYKPQTTSRGRRAIPANSANCCRFGMKIVVMLPIEAAVVTYALTGRGQKRGVVFERDSGRQSDRGMISKCVVKGYSGLCHGGRLSPIHIQVILSEVFQVEAMFVLAMVIIHVDVLALHALGSEPFGVWSFGMWEQPEEISDGVGGSCDSQQPKLQAKFHNAVPTTLQHTHSRHGSNQEITSRDTQKHGRRRKKKKSSSSRSGGTKLVKSNVGGKEFFVDATREFLNKDGKHFLTARLKRGGATKFYDTKTSQYIAAHGHLSDNAKEAASRRPPPEPETATQKSKRDADVDSIKWGRLRRKIEQWYRRNWLRGEGSTGVPVPTVAVDTAGTSDANADDDESNADEDETKEDDVLASDTTHDNPFLASLGISLGKRPRRLGTFHFYQRATYKVSMLGEYNRRITAARLIYDALLEEEQTTATRPEPVQIRTELAKEFWAAETKETQDRFAKEAEEEFDREMEEWASLQKSPMTPIQYHHQLEFAPQYLRPLLEVISTQMGAAVSISIIGPIASDGGNIRVRSAHINWPGGIASSTWNTHDPIGFEAAVESMCAYGRANFSLAECQRRALIQGAPSPAPPPVTTPVPTPAPTRAPSPVPPPVAMPAPTPVPTRSPSPAPPPVATPVPMRSPSPAPPPPFARPAPTPVPTQAPAPVPPAEPIAIGPPRDPLFLPEKQPSHIPHSGAQLSPITELAAPPTHFLWSPFKCRTAPLIGVHTPITIPDLAVGDNAEKEPATTETMNHIPWSPFKTAPSHTLSLPLTELRLTSRSTPKSKEPRQNSSPTREAPIVATKWPRLSLLTGGGPTEARPLLAGGQSTSAPAPAPAPVPASARPKPRRKVALLPLEEDAPDHMQSAYTFFTNDPLETKGTTGREWGAEWVLCVNAYVEFQKLFNYKESGPGYPTILRPNELLQWINRDRPWEHIEIGKPSEFGVRWCAWWESLQPDERSNMATEVLLEPNMDMNWWTVQKPGKNGLLLAMVSLVWWGWAGRQSKKWKLAVRDVGAVIGCMIDSRRSKLQPLSILSKVDEKENGNKPRSSKRGKDTEQGEDNNTVAGRLRKRPRTST</sequence>
<feature type="compositionally biased region" description="Pro residues" evidence="1">
    <location>
        <begin position="590"/>
        <end position="673"/>
    </location>
</feature>
<feature type="compositionally biased region" description="Basic residues" evidence="1">
    <location>
        <begin position="1070"/>
        <end position="1079"/>
    </location>
</feature>
<dbReference type="Proteomes" id="UP000076532">
    <property type="component" value="Unassembled WGS sequence"/>
</dbReference>
<accession>A0A165X4G8</accession>